<proteinExistence type="predicted"/>
<gene>
    <name evidence="1" type="ORF">A0H81_09453</name>
</gene>
<dbReference type="EMBL" id="LUGG01000013">
    <property type="protein sequence ID" value="OBZ70830.1"/>
    <property type="molecule type" value="Genomic_DNA"/>
</dbReference>
<reference evidence="1 2" key="1">
    <citation type="submission" date="2016-03" db="EMBL/GenBank/DDBJ databases">
        <title>Whole genome sequencing of Grifola frondosa 9006-11.</title>
        <authorList>
            <person name="Min B."/>
            <person name="Park H."/>
            <person name="Kim J.-G."/>
            <person name="Cho H."/>
            <person name="Oh Y.-L."/>
            <person name="Kong W.-S."/>
            <person name="Choi I.-G."/>
        </authorList>
    </citation>
    <scope>NUCLEOTIDE SEQUENCE [LARGE SCALE GENOMIC DNA]</scope>
    <source>
        <strain evidence="1 2">9006-11</strain>
    </source>
</reference>
<evidence type="ECO:0000313" key="1">
    <source>
        <dbReference type="EMBL" id="OBZ70830.1"/>
    </source>
</evidence>
<evidence type="ECO:0000313" key="2">
    <source>
        <dbReference type="Proteomes" id="UP000092993"/>
    </source>
</evidence>
<protein>
    <submittedName>
        <fullName evidence="1">Uncharacterized protein</fullName>
    </submittedName>
</protein>
<dbReference type="Proteomes" id="UP000092993">
    <property type="component" value="Unassembled WGS sequence"/>
</dbReference>
<dbReference type="OrthoDB" id="3222238at2759"/>
<organism evidence="1 2">
    <name type="scientific">Grifola frondosa</name>
    <name type="common">Maitake</name>
    <name type="synonym">Polyporus frondosus</name>
    <dbReference type="NCBI Taxonomy" id="5627"/>
    <lineage>
        <taxon>Eukaryota</taxon>
        <taxon>Fungi</taxon>
        <taxon>Dikarya</taxon>
        <taxon>Basidiomycota</taxon>
        <taxon>Agaricomycotina</taxon>
        <taxon>Agaricomycetes</taxon>
        <taxon>Polyporales</taxon>
        <taxon>Grifolaceae</taxon>
        <taxon>Grifola</taxon>
    </lineage>
</organism>
<accession>A0A1C7M1N0</accession>
<comment type="caution">
    <text evidence="1">The sequence shown here is derived from an EMBL/GenBank/DDBJ whole genome shotgun (WGS) entry which is preliminary data.</text>
</comment>
<dbReference type="AlphaFoldDB" id="A0A1C7M1N0"/>
<sequence length="173" mass="19783">MEKNRGSLGPLQAARAHIETRWGMHDEPYCLHGELLPTQFSRFQKYASYVQAVCFADTSGLIDPTVFMYLAHLNHGRPILPALRQFPWFQSIPVSVQLMSIIPRFLRKLHLELDVRNGGMSDKVFTTHAAALLRLLTLELPFLEILTVSGDSHPSYIFPIANFPRRTIKLREI</sequence>
<name>A0A1C7M1N0_GRIFR</name>
<keyword evidence="2" id="KW-1185">Reference proteome</keyword>